<feature type="transmembrane region" description="Helical" evidence="1">
    <location>
        <begin position="73"/>
        <end position="94"/>
    </location>
</feature>
<dbReference type="OrthoDB" id="7107984at2"/>
<organism evidence="2 3">
    <name type="scientific">Prevotella melaninogenica</name>
    <dbReference type="NCBI Taxonomy" id="28132"/>
    <lineage>
        <taxon>Bacteria</taxon>
        <taxon>Pseudomonadati</taxon>
        <taxon>Bacteroidota</taxon>
        <taxon>Bacteroidia</taxon>
        <taxon>Bacteroidales</taxon>
        <taxon>Prevotellaceae</taxon>
        <taxon>Prevotella</taxon>
    </lineage>
</organism>
<dbReference type="Proteomes" id="UP000267517">
    <property type="component" value="Chromosome II"/>
</dbReference>
<protein>
    <recommendedName>
        <fullName evidence="4">Transmembrane protein</fullName>
    </recommendedName>
</protein>
<keyword evidence="1" id="KW-0472">Membrane</keyword>
<keyword evidence="1" id="KW-1133">Transmembrane helix</keyword>
<evidence type="ECO:0000256" key="1">
    <source>
        <dbReference type="SAM" id="Phobius"/>
    </source>
</evidence>
<reference evidence="2 3" key="1">
    <citation type="submission" date="2017-05" db="EMBL/GenBank/DDBJ databases">
        <title>whole genome sequence of Prevotella melaninogenica GAI 07411.</title>
        <authorList>
            <person name="Kondo Y."/>
            <person name="Hoshino T."/>
        </authorList>
    </citation>
    <scope>NUCLEOTIDE SEQUENCE [LARGE SCALE GENOMIC DNA]</scope>
    <source>
        <strain evidence="2 3">GAI 07411</strain>
    </source>
</reference>
<keyword evidence="1" id="KW-0812">Transmembrane</keyword>
<gene>
    <name evidence="2" type="ORF">PMEL_200189</name>
</gene>
<accession>A0A250KIE1</accession>
<proteinExistence type="predicted"/>
<sequence length="124" mass="14104">MQGSQYSYEGNGKNSYSVPTIQMQHEQVTQKEEHEFQLKCKERDQKHEKDLLNTNLGFIGRLLGSAEHASKNITASICILLILGVSVISCWVYYKKQDIAFIKSMWTSISPIITLSLGYLFGKK</sequence>
<evidence type="ECO:0000313" key="2">
    <source>
        <dbReference type="EMBL" id="BBA29674.1"/>
    </source>
</evidence>
<name>A0A250KIE1_9BACT</name>
<evidence type="ECO:0008006" key="4">
    <source>
        <dbReference type="Google" id="ProtNLM"/>
    </source>
</evidence>
<feature type="transmembrane region" description="Helical" evidence="1">
    <location>
        <begin position="100"/>
        <end position="121"/>
    </location>
</feature>
<dbReference type="EMBL" id="AP018050">
    <property type="protein sequence ID" value="BBA29674.1"/>
    <property type="molecule type" value="Genomic_DNA"/>
</dbReference>
<dbReference type="RefSeq" id="WP_120174826.1">
    <property type="nucleotide sequence ID" value="NZ_AP018050.1"/>
</dbReference>
<evidence type="ECO:0000313" key="3">
    <source>
        <dbReference type="Proteomes" id="UP000267517"/>
    </source>
</evidence>
<dbReference type="AlphaFoldDB" id="A0A250KIE1"/>